<proteinExistence type="predicted"/>
<protein>
    <submittedName>
        <fullName evidence="2">N-formylglutamate amidohydrolase</fullName>
    </submittedName>
</protein>
<evidence type="ECO:0000313" key="2">
    <source>
        <dbReference type="EMBL" id="MEX4006255.1"/>
    </source>
</evidence>
<dbReference type="Proteomes" id="UP001559025">
    <property type="component" value="Unassembled WGS sequence"/>
</dbReference>
<dbReference type="PIRSF" id="PIRSF029730">
    <property type="entry name" value="UCP029730"/>
    <property type="match status" value="1"/>
</dbReference>
<dbReference type="SUPFAM" id="SSF53187">
    <property type="entry name" value="Zn-dependent exopeptidases"/>
    <property type="match status" value="1"/>
</dbReference>
<accession>A0ABV3WNP1</accession>
<dbReference type="EMBL" id="JAZHFV010000001">
    <property type="protein sequence ID" value="MEX4006255.1"/>
    <property type="molecule type" value="Genomic_DNA"/>
</dbReference>
<comment type="caution">
    <text evidence="2">The sequence shown here is derived from an EMBL/GenBank/DDBJ whole genome shotgun (WGS) entry which is preliminary data.</text>
</comment>
<dbReference type="Gene3D" id="3.40.630.40">
    <property type="entry name" value="Zn-dependent exopeptidases"/>
    <property type="match status" value="1"/>
</dbReference>
<dbReference type="RefSeq" id="WP_368801599.1">
    <property type="nucleotide sequence ID" value="NZ_JAZHFV010000001.1"/>
</dbReference>
<gene>
    <name evidence="2" type="ORF">V1479_03000</name>
</gene>
<dbReference type="InterPro" id="IPR011227">
    <property type="entry name" value="UCP029730"/>
</dbReference>
<evidence type="ECO:0000313" key="3">
    <source>
        <dbReference type="Proteomes" id="UP001559025"/>
    </source>
</evidence>
<name>A0ABV3WNP1_9HYPH</name>
<keyword evidence="3" id="KW-1185">Reference proteome</keyword>
<organism evidence="2 3">
    <name type="scientific">Neoaquamicrobium sediminum</name>
    <dbReference type="NCBI Taxonomy" id="1849104"/>
    <lineage>
        <taxon>Bacteria</taxon>
        <taxon>Pseudomonadati</taxon>
        <taxon>Pseudomonadota</taxon>
        <taxon>Alphaproteobacteria</taxon>
        <taxon>Hyphomicrobiales</taxon>
        <taxon>Phyllobacteriaceae</taxon>
        <taxon>Neoaquamicrobium</taxon>
    </lineage>
</organism>
<dbReference type="Pfam" id="PF05013">
    <property type="entry name" value="FGase"/>
    <property type="match status" value="1"/>
</dbReference>
<feature type="region of interest" description="Disordered" evidence="1">
    <location>
        <begin position="1"/>
        <end position="21"/>
    </location>
</feature>
<reference evidence="2 3" key="1">
    <citation type="submission" date="2024-01" db="EMBL/GenBank/DDBJ databases">
        <title>New evidence supports the origin of RcGTA from prophage.</title>
        <authorList>
            <person name="Xu Y."/>
            <person name="Liu B."/>
            <person name="Chen F."/>
        </authorList>
    </citation>
    <scope>NUCLEOTIDE SEQUENCE [LARGE SCALE GENOMIC DNA]</scope>
    <source>
        <strain evidence="2 3">CBW1107-2</strain>
    </source>
</reference>
<sequence length="273" mass="29891">MLQTGNTDARADGKLLGPDDPAPFEIANGEGASRVVLLCEHAGRQVPGKLGDLGISQNEFERHIAYDIGAEGVARGLSVALDAPLVLQRYSRLVVDCNRAFDSVDCMPSTSDTTLIPGNRALSKAERLARYEEIHVPFHREVSRLLDRHGRRHRTALVSVHSFTPRLMKDGIERPWQIGLLYNRDDRLARKLMTAIVGLDDTVNAAFNEPYTGNDLTDYAIPVHGEKRGIEHVLIEIRNDLIADAAGQARWAEFLAVAIRAAVSIKGEAGNAG</sequence>
<evidence type="ECO:0000256" key="1">
    <source>
        <dbReference type="SAM" id="MobiDB-lite"/>
    </source>
</evidence>
<dbReference type="InterPro" id="IPR007709">
    <property type="entry name" value="N-FG_amidohydro"/>
</dbReference>